<dbReference type="PANTHER" id="PTHR22617:SF23">
    <property type="entry name" value="CHEMOTAXIS PROTEIN CHEW"/>
    <property type="match status" value="1"/>
</dbReference>
<dbReference type="Gene3D" id="2.40.50.180">
    <property type="entry name" value="CheA-289, Domain 4"/>
    <property type="match status" value="1"/>
</dbReference>
<evidence type="ECO:0000259" key="1">
    <source>
        <dbReference type="PROSITE" id="PS50851"/>
    </source>
</evidence>
<dbReference type="InterPro" id="IPR039315">
    <property type="entry name" value="CheW"/>
</dbReference>
<feature type="domain" description="CheW-like" evidence="1">
    <location>
        <begin position="27"/>
        <end position="163"/>
    </location>
</feature>
<gene>
    <name evidence="2" type="ORF">GMD50_04300</name>
</gene>
<sequence>MVYIFYQNGTIVAGWFLGKKYSKEGEKMQLLTFMLNNVRFGIPVDDVESIETRMSVVGVPNAPAHIEGIVNLHGDIVPICNLADYFGYPKQDIKNVIVASMNGMKIGLEVESVREIIDVNEKQVIPMPTIMNANQSCFNDVASYDKQLIVMFEVSKLMPQSEQQGIKQLIDDNT</sequence>
<accession>A0A6L6L1M0</accession>
<dbReference type="Proteomes" id="UP000478483">
    <property type="component" value="Unassembled WGS sequence"/>
</dbReference>
<evidence type="ECO:0000313" key="2">
    <source>
        <dbReference type="EMBL" id="MTR84291.1"/>
    </source>
</evidence>
<dbReference type="AlphaFoldDB" id="A0A6L6L1M0"/>
<name>A0A6L6L1M0_9FIRM</name>
<dbReference type="InterPro" id="IPR002545">
    <property type="entry name" value="CheW-lke_dom"/>
</dbReference>
<dbReference type="Pfam" id="PF01584">
    <property type="entry name" value="CheW"/>
    <property type="match status" value="1"/>
</dbReference>
<dbReference type="GO" id="GO:0006935">
    <property type="term" value="P:chemotaxis"/>
    <property type="evidence" value="ECO:0007669"/>
    <property type="project" value="InterPro"/>
</dbReference>
<organism evidence="2 3">
    <name type="scientific">Roseburia intestinalis</name>
    <dbReference type="NCBI Taxonomy" id="166486"/>
    <lineage>
        <taxon>Bacteria</taxon>
        <taxon>Bacillati</taxon>
        <taxon>Bacillota</taxon>
        <taxon>Clostridia</taxon>
        <taxon>Lachnospirales</taxon>
        <taxon>Lachnospiraceae</taxon>
        <taxon>Roseburia</taxon>
    </lineage>
</organism>
<evidence type="ECO:0000313" key="3">
    <source>
        <dbReference type="Proteomes" id="UP000478483"/>
    </source>
</evidence>
<dbReference type="PROSITE" id="PS50851">
    <property type="entry name" value="CHEW"/>
    <property type="match status" value="1"/>
</dbReference>
<dbReference type="EMBL" id="WNAJ01000003">
    <property type="protein sequence ID" value="MTR84291.1"/>
    <property type="molecule type" value="Genomic_DNA"/>
</dbReference>
<reference evidence="2 3" key="1">
    <citation type="journal article" date="2019" name="Nat. Med.">
        <title>A library of human gut bacterial isolates paired with longitudinal multiomics data enables mechanistic microbiome research.</title>
        <authorList>
            <person name="Poyet M."/>
            <person name="Groussin M."/>
            <person name="Gibbons S.M."/>
            <person name="Avila-Pacheco J."/>
            <person name="Jiang X."/>
            <person name="Kearney S.M."/>
            <person name="Perrotta A.R."/>
            <person name="Berdy B."/>
            <person name="Zhao S."/>
            <person name="Lieberman T.D."/>
            <person name="Swanson P.K."/>
            <person name="Smith M."/>
            <person name="Roesemann S."/>
            <person name="Alexander J.E."/>
            <person name="Rich S.A."/>
            <person name="Livny J."/>
            <person name="Vlamakis H."/>
            <person name="Clish C."/>
            <person name="Bullock K."/>
            <person name="Deik A."/>
            <person name="Scott J."/>
            <person name="Pierce K.A."/>
            <person name="Xavier R.J."/>
            <person name="Alm E.J."/>
        </authorList>
    </citation>
    <scope>NUCLEOTIDE SEQUENCE [LARGE SCALE GENOMIC DNA]</scope>
    <source>
        <strain evidence="2 3">BIOML-A1</strain>
    </source>
</reference>
<dbReference type="PANTHER" id="PTHR22617">
    <property type="entry name" value="CHEMOTAXIS SENSOR HISTIDINE KINASE-RELATED"/>
    <property type="match status" value="1"/>
</dbReference>
<dbReference type="SMART" id="SM00260">
    <property type="entry name" value="CheW"/>
    <property type="match status" value="1"/>
</dbReference>
<dbReference type="Gene3D" id="2.30.30.40">
    <property type="entry name" value="SH3 Domains"/>
    <property type="match status" value="1"/>
</dbReference>
<protein>
    <submittedName>
        <fullName evidence="2">Chemotaxis protein CheW</fullName>
    </submittedName>
</protein>
<proteinExistence type="predicted"/>
<comment type="caution">
    <text evidence="2">The sequence shown here is derived from an EMBL/GenBank/DDBJ whole genome shotgun (WGS) entry which is preliminary data.</text>
</comment>
<dbReference type="GO" id="GO:0005829">
    <property type="term" value="C:cytosol"/>
    <property type="evidence" value="ECO:0007669"/>
    <property type="project" value="TreeGrafter"/>
</dbReference>
<dbReference type="GO" id="GO:0007165">
    <property type="term" value="P:signal transduction"/>
    <property type="evidence" value="ECO:0007669"/>
    <property type="project" value="InterPro"/>
</dbReference>
<dbReference type="InterPro" id="IPR036061">
    <property type="entry name" value="CheW-like_dom_sf"/>
</dbReference>
<dbReference type="SUPFAM" id="SSF50341">
    <property type="entry name" value="CheW-like"/>
    <property type="match status" value="1"/>
</dbReference>